<reference evidence="4 5" key="1">
    <citation type="journal article" date="2015" name="Int. J. Syst. Evol. Microbiol.">
        <title>Acinetobacter equi sp. nov. isolated from horse faeces.</title>
        <authorList>
            <person name="Poppel M.T."/>
            <person name="Skiebe E."/>
            <person name="Laue M."/>
            <person name="Bergmann H."/>
            <person name="Ebersberger I."/>
            <person name="Garn T."/>
            <person name="Fruth A."/>
            <person name="Baumgardt S."/>
            <person name="Busse H.J."/>
            <person name="Wilharm G."/>
        </authorList>
    </citation>
    <scope>NUCLEOTIDE SEQUENCE [LARGE SCALE GENOMIC DNA]</scope>
    <source>
        <strain evidence="4 5">114</strain>
    </source>
</reference>
<dbReference type="Proteomes" id="UP000064939">
    <property type="component" value="Chromosome"/>
</dbReference>
<dbReference type="OrthoDB" id="509852at2"/>
<dbReference type="FunFam" id="1.20.1050.10:FF:000017">
    <property type="entry name" value="Maleylacetoacetate isomerase"/>
    <property type="match status" value="1"/>
</dbReference>
<evidence type="ECO:0000259" key="2">
    <source>
        <dbReference type="PROSITE" id="PS50404"/>
    </source>
</evidence>
<dbReference type="PROSITE" id="PS50404">
    <property type="entry name" value="GST_NTER"/>
    <property type="match status" value="1"/>
</dbReference>
<dbReference type="Pfam" id="PF13409">
    <property type="entry name" value="GST_N_2"/>
    <property type="match status" value="1"/>
</dbReference>
<dbReference type="CDD" id="cd03042">
    <property type="entry name" value="GST_N_Zeta"/>
    <property type="match status" value="1"/>
</dbReference>
<dbReference type="AlphaFoldDB" id="A0A0N9WDH4"/>
<dbReference type="GO" id="GO:0006749">
    <property type="term" value="P:glutathione metabolic process"/>
    <property type="evidence" value="ECO:0007669"/>
    <property type="project" value="TreeGrafter"/>
</dbReference>
<dbReference type="GO" id="GO:0016034">
    <property type="term" value="F:maleylacetoacetate isomerase activity"/>
    <property type="evidence" value="ECO:0007669"/>
    <property type="project" value="TreeGrafter"/>
</dbReference>
<accession>A0A0N9WDH4</accession>
<evidence type="ECO:0000313" key="4">
    <source>
        <dbReference type="EMBL" id="ALH95327.1"/>
    </source>
</evidence>
<dbReference type="PANTHER" id="PTHR42673">
    <property type="entry name" value="MALEYLACETOACETATE ISOMERASE"/>
    <property type="match status" value="1"/>
</dbReference>
<dbReference type="CDD" id="cd03191">
    <property type="entry name" value="GST_C_Zeta"/>
    <property type="match status" value="1"/>
</dbReference>
<dbReference type="STRING" id="1324350.AOY20_07150"/>
<dbReference type="SUPFAM" id="SSF47616">
    <property type="entry name" value="GST C-terminal domain-like"/>
    <property type="match status" value="1"/>
</dbReference>
<gene>
    <name evidence="4" type="ORF">AOY20_07150</name>
</gene>
<dbReference type="Gene3D" id="3.40.30.10">
    <property type="entry name" value="Glutaredoxin"/>
    <property type="match status" value="1"/>
</dbReference>
<dbReference type="InterPro" id="IPR005955">
    <property type="entry name" value="GST_Zeta"/>
</dbReference>
<dbReference type="InterPro" id="IPR036249">
    <property type="entry name" value="Thioredoxin-like_sf"/>
</dbReference>
<dbReference type="SFLD" id="SFLDG00358">
    <property type="entry name" value="Main_(cytGST)"/>
    <property type="match status" value="1"/>
</dbReference>
<dbReference type="RefSeq" id="WP_054581219.1">
    <property type="nucleotide sequence ID" value="NZ_CP012808.1"/>
</dbReference>
<protein>
    <submittedName>
        <fullName evidence="4">Maleylacetoacetate isomerase</fullName>
    </submittedName>
</protein>
<dbReference type="EMBL" id="CP012808">
    <property type="protein sequence ID" value="ALH95327.1"/>
    <property type="molecule type" value="Genomic_DNA"/>
</dbReference>
<dbReference type="PROSITE" id="PS50405">
    <property type="entry name" value="GST_CTER"/>
    <property type="match status" value="1"/>
</dbReference>
<dbReference type="Pfam" id="PF00043">
    <property type="entry name" value="GST_C"/>
    <property type="match status" value="1"/>
</dbReference>
<evidence type="ECO:0000256" key="1">
    <source>
        <dbReference type="ARBA" id="ARBA00010007"/>
    </source>
</evidence>
<organism evidence="4 5">
    <name type="scientific">Acinetobacter equi</name>
    <dbReference type="NCBI Taxonomy" id="1324350"/>
    <lineage>
        <taxon>Bacteria</taxon>
        <taxon>Pseudomonadati</taxon>
        <taxon>Pseudomonadota</taxon>
        <taxon>Gammaproteobacteria</taxon>
        <taxon>Moraxellales</taxon>
        <taxon>Moraxellaceae</taxon>
        <taxon>Acinetobacter</taxon>
    </lineage>
</organism>
<dbReference type="InterPro" id="IPR010987">
    <property type="entry name" value="Glutathione-S-Trfase_C-like"/>
</dbReference>
<feature type="domain" description="GST C-terminal" evidence="3">
    <location>
        <begin position="85"/>
        <end position="212"/>
    </location>
</feature>
<dbReference type="GO" id="GO:0004364">
    <property type="term" value="F:glutathione transferase activity"/>
    <property type="evidence" value="ECO:0007669"/>
    <property type="project" value="TreeGrafter"/>
</dbReference>
<keyword evidence="5" id="KW-1185">Reference proteome</keyword>
<name>A0A0N9WDH4_9GAMM</name>
<dbReference type="PANTHER" id="PTHR42673:SF21">
    <property type="entry name" value="GLUTATHIONE S-TRANSFERASE YFCF"/>
    <property type="match status" value="1"/>
</dbReference>
<dbReference type="InterPro" id="IPR036282">
    <property type="entry name" value="Glutathione-S-Trfase_C_sf"/>
</dbReference>
<dbReference type="GO" id="GO:0005737">
    <property type="term" value="C:cytoplasm"/>
    <property type="evidence" value="ECO:0007669"/>
    <property type="project" value="InterPro"/>
</dbReference>
<sequence length="212" mass="24379">MKMFGFFRSGTSHRTRIILNLKQINYDFQPISLMKNEHKLASFKELNPQGFVPVLEVNDQKLIQSPAIIEWLEEQYPMPALLPQEEPARAKVRAIAALIGCDIHPINNKRILEYLRHTLKLDDQQVETWCQHWINEGFNALEQLLEQDQVRGDFCVGDAPTIADAYLIPQVDSSKRFNVDMTKYPNIQRVYDACMQLPAFQAAAPKNQPDAV</sequence>
<dbReference type="KEGG" id="aei:AOY20_07150"/>
<keyword evidence="4" id="KW-0413">Isomerase</keyword>
<dbReference type="Gene3D" id="1.20.1050.10">
    <property type="match status" value="1"/>
</dbReference>
<dbReference type="InterPro" id="IPR034333">
    <property type="entry name" value="GST_Zeta_N"/>
</dbReference>
<evidence type="ECO:0000313" key="5">
    <source>
        <dbReference type="Proteomes" id="UP000064939"/>
    </source>
</evidence>
<proteinExistence type="inferred from homology"/>
<dbReference type="InterPro" id="IPR004046">
    <property type="entry name" value="GST_C"/>
</dbReference>
<dbReference type="SUPFAM" id="SSF52833">
    <property type="entry name" value="Thioredoxin-like"/>
    <property type="match status" value="1"/>
</dbReference>
<dbReference type="GO" id="GO:0006559">
    <property type="term" value="P:L-phenylalanine catabolic process"/>
    <property type="evidence" value="ECO:0007669"/>
    <property type="project" value="TreeGrafter"/>
</dbReference>
<dbReference type="InterPro" id="IPR034330">
    <property type="entry name" value="GST_Zeta_C"/>
</dbReference>
<dbReference type="SFLD" id="SFLDS00019">
    <property type="entry name" value="Glutathione_Transferase_(cytos"/>
    <property type="match status" value="1"/>
</dbReference>
<evidence type="ECO:0000259" key="3">
    <source>
        <dbReference type="PROSITE" id="PS50405"/>
    </source>
</evidence>
<feature type="domain" description="GST N-terminal" evidence="2">
    <location>
        <begin position="1"/>
        <end position="80"/>
    </location>
</feature>
<dbReference type="NCBIfam" id="TIGR01262">
    <property type="entry name" value="maiA"/>
    <property type="match status" value="1"/>
</dbReference>
<dbReference type="InterPro" id="IPR004045">
    <property type="entry name" value="Glutathione_S-Trfase_N"/>
</dbReference>
<comment type="similarity">
    <text evidence="1">Belongs to the GST superfamily. Zeta family.</text>
</comment>
<dbReference type="InterPro" id="IPR040079">
    <property type="entry name" value="Glutathione_S-Trfase"/>
</dbReference>